<dbReference type="AlphaFoldDB" id="A0A485LF99"/>
<feature type="domain" description="Pre-rRNA-processing protein RIX1 N-terminal" evidence="5">
    <location>
        <begin position="53"/>
        <end position="216"/>
    </location>
</feature>
<dbReference type="InterPro" id="IPR012583">
    <property type="entry name" value="RIX1_N"/>
</dbReference>
<feature type="region of interest" description="Disordered" evidence="4">
    <location>
        <begin position="623"/>
        <end position="767"/>
    </location>
</feature>
<accession>A0A485LF99</accession>
<dbReference type="Proteomes" id="UP000332933">
    <property type="component" value="Unassembled WGS sequence"/>
</dbReference>
<reference evidence="6" key="2">
    <citation type="submission" date="2019-06" db="EMBL/GenBank/DDBJ databases">
        <title>Genomics analysis of Aphanomyces spp. identifies a new class of oomycete effector associated with host adaptation.</title>
        <authorList>
            <person name="Gaulin E."/>
        </authorList>
    </citation>
    <scope>NUCLEOTIDE SEQUENCE</scope>
    <source>
        <strain evidence="6">CBS 578.67</strain>
    </source>
</reference>
<dbReference type="Pfam" id="PF08167">
    <property type="entry name" value="RIX1"/>
    <property type="match status" value="1"/>
</dbReference>
<name>A0A485LF99_9STRA</name>
<keyword evidence="8" id="KW-1185">Reference proteome</keyword>
<dbReference type="PANTHER" id="PTHR34105">
    <property type="entry name" value="PROLINE-, GLUTAMIC ACID- AND LEUCINE-RICH PROTEIN 1"/>
    <property type="match status" value="1"/>
</dbReference>
<dbReference type="EMBL" id="VJMH01006412">
    <property type="protein sequence ID" value="KAF0689777.1"/>
    <property type="molecule type" value="Genomic_DNA"/>
</dbReference>
<feature type="compositionally biased region" description="Acidic residues" evidence="4">
    <location>
        <begin position="662"/>
        <end position="673"/>
    </location>
</feature>
<sequence length="767" mass="82046">MAAELDVRATKAKNLLSSITALAFADKDDDDEGVTDAAYRAESAHIQQVLREHQVFRFVWNGNALNKFYNSMIQQTKDSSACRQEVAMSFLAVAVEGSAMEHLELRVSKLLDVVFHALKHQHVSVCVPALHILTHLIFNVKHAPVDVRRLLVEQLARLVPLIVTHVGAVALSVESAPFFVASFEALYVGCTSLSTTFRPFASKIEHACLVLLSPPTDVPVTVAQSVLGAMANCLGAIAHATAADAASTTWQQLVERVVLCLHYQLDILSGKDKASESRTRPASLKPWLKDMVMPSLPLFLQAERLVFKVQALSTMLAALLSSRAIAEKDIVLVAADVLTLLRRAFSVRADAVGKQSAISDDGRQLPSSVLYAALPALQPHWMTVLSALVSAGHVTIFRFASSIAKVVQLSTNTTVPAAVPALHATLQVVLASLGAGAYPTIGAPVLTWTLGQLDHLLPQRTQPAAAGAALAPVPASAGGGGTKKKRQRQQQQAVTAEPKPAAVVARSSPSVHHVHHVRVVTNAALETLAVLLGVASAWMSQVDRVAITTIVHACQQDVSLDATVVTKVSLANVVAPDAHGTRGLALPQTMAFWARRTSGSWRGVALNVGESVLHPRAPPMALGTASAAAAGDEGKRPASTTASHVASAQRAKRLEAELDWDKAEDDDEDDDEEPTKKQKVDEDEEEEEEDMDDEKAVVDEEVEEAEEEGGDDNVEGDVAGDDEDMAVEDMADNDQDESTNPMTADAAIEDDGDDFEFPDIVVDDDDE</sequence>
<evidence type="ECO:0000256" key="3">
    <source>
        <dbReference type="ARBA" id="ARBA00023242"/>
    </source>
</evidence>
<dbReference type="GO" id="GO:0006364">
    <property type="term" value="P:rRNA processing"/>
    <property type="evidence" value="ECO:0007669"/>
    <property type="project" value="TreeGrafter"/>
</dbReference>
<organism evidence="7 8">
    <name type="scientific">Aphanomyces stellatus</name>
    <dbReference type="NCBI Taxonomy" id="120398"/>
    <lineage>
        <taxon>Eukaryota</taxon>
        <taxon>Sar</taxon>
        <taxon>Stramenopiles</taxon>
        <taxon>Oomycota</taxon>
        <taxon>Saprolegniomycetes</taxon>
        <taxon>Saprolegniales</taxon>
        <taxon>Verrucalvaceae</taxon>
        <taxon>Aphanomyces</taxon>
    </lineage>
</organism>
<evidence type="ECO:0000259" key="5">
    <source>
        <dbReference type="Pfam" id="PF08167"/>
    </source>
</evidence>
<dbReference type="InterPro" id="IPR016024">
    <property type="entry name" value="ARM-type_fold"/>
</dbReference>
<comment type="subcellular location">
    <subcellularLocation>
        <location evidence="1">Nucleus</location>
    </subcellularLocation>
</comment>
<dbReference type="GO" id="GO:0005634">
    <property type="term" value="C:nucleus"/>
    <property type="evidence" value="ECO:0007669"/>
    <property type="project" value="UniProtKB-SubCell"/>
</dbReference>
<evidence type="ECO:0000313" key="7">
    <source>
        <dbReference type="EMBL" id="VFT95530.1"/>
    </source>
</evidence>
<keyword evidence="3" id="KW-0539">Nucleus</keyword>
<reference evidence="7 8" key="1">
    <citation type="submission" date="2019-03" db="EMBL/GenBank/DDBJ databases">
        <authorList>
            <person name="Gaulin E."/>
            <person name="Dumas B."/>
        </authorList>
    </citation>
    <scope>NUCLEOTIDE SEQUENCE [LARGE SCALE GENOMIC DNA]</scope>
    <source>
        <strain evidence="7">CBS 568.67</strain>
    </source>
</reference>
<evidence type="ECO:0000313" key="8">
    <source>
        <dbReference type="Proteomes" id="UP000332933"/>
    </source>
</evidence>
<feature type="compositionally biased region" description="Basic and acidic residues" evidence="4">
    <location>
        <begin position="652"/>
        <end position="661"/>
    </location>
</feature>
<protein>
    <submittedName>
        <fullName evidence="7">Aste57867_18796 protein</fullName>
    </submittedName>
</protein>
<evidence type="ECO:0000256" key="4">
    <source>
        <dbReference type="SAM" id="MobiDB-lite"/>
    </source>
</evidence>
<feature type="compositionally biased region" description="Acidic residues" evidence="4">
    <location>
        <begin position="681"/>
        <end position="737"/>
    </location>
</feature>
<evidence type="ECO:0000256" key="2">
    <source>
        <dbReference type="ARBA" id="ARBA00010511"/>
    </source>
</evidence>
<proteinExistence type="inferred from homology"/>
<dbReference type="SUPFAM" id="SSF48371">
    <property type="entry name" value="ARM repeat"/>
    <property type="match status" value="1"/>
</dbReference>
<evidence type="ECO:0000256" key="1">
    <source>
        <dbReference type="ARBA" id="ARBA00004123"/>
    </source>
</evidence>
<dbReference type="OrthoDB" id="73962at2759"/>
<dbReference type="PANTHER" id="PTHR34105:SF1">
    <property type="entry name" value="PROLINE-, GLUTAMIC ACID- AND LEUCINE-RICH PROTEIN 1"/>
    <property type="match status" value="1"/>
</dbReference>
<comment type="similarity">
    <text evidence="2">Belongs to the RIX1/PELP1 family.</text>
</comment>
<feature type="compositionally biased region" description="Acidic residues" evidence="4">
    <location>
        <begin position="747"/>
        <end position="767"/>
    </location>
</feature>
<dbReference type="EMBL" id="CAADRA010006433">
    <property type="protein sequence ID" value="VFT95530.1"/>
    <property type="molecule type" value="Genomic_DNA"/>
</dbReference>
<evidence type="ECO:0000313" key="6">
    <source>
        <dbReference type="EMBL" id="KAF0689777.1"/>
    </source>
</evidence>
<feature type="region of interest" description="Disordered" evidence="4">
    <location>
        <begin position="468"/>
        <end position="499"/>
    </location>
</feature>
<gene>
    <name evidence="7" type="primary">Aste57867_18796</name>
    <name evidence="6" type="ORF">As57867_018732</name>
    <name evidence="7" type="ORF">ASTE57867_18796</name>
</gene>